<accession>A0A9W9JUG1</accession>
<dbReference type="EMBL" id="JAPMSZ010000012">
    <property type="protein sequence ID" value="KAJ5081930.1"/>
    <property type="molecule type" value="Genomic_DNA"/>
</dbReference>
<dbReference type="GeneID" id="81399888"/>
<gene>
    <name evidence="2" type="ORF">NUU61_010194</name>
</gene>
<evidence type="ECO:0000313" key="3">
    <source>
        <dbReference type="Proteomes" id="UP001141434"/>
    </source>
</evidence>
<protein>
    <submittedName>
        <fullName evidence="2">Uncharacterized protein</fullName>
    </submittedName>
</protein>
<comment type="caution">
    <text evidence="2">The sequence shown here is derived from an EMBL/GenBank/DDBJ whole genome shotgun (WGS) entry which is preliminary data.</text>
</comment>
<evidence type="ECO:0000313" key="2">
    <source>
        <dbReference type="EMBL" id="KAJ5081930.1"/>
    </source>
</evidence>
<organism evidence="2 3">
    <name type="scientific">Penicillium alfredii</name>
    <dbReference type="NCBI Taxonomy" id="1506179"/>
    <lineage>
        <taxon>Eukaryota</taxon>
        <taxon>Fungi</taxon>
        <taxon>Dikarya</taxon>
        <taxon>Ascomycota</taxon>
        <taxon>Pezizomycotina</taxon>
        <taxon>Eurotiomycetes</taxon>
        <taxon>Eurotiomycetidae</taxon>
        <taxon>Eurotiales</taxon>
        <taxon>Aspergillaceae</taxon>
        <taxon>Penicillium</taxon>
    </lineage>
</organism>
<keyword evidence="1" id="KW-0732">Signal</keyword>
<dbReference type="AlphaFoldDB" id="A0A9W9JUG1"/>
<feature type="chain" id="PRO_5040939167" evidence="1">
    <location>
        <begin position="20"/>
        <end position="143"/>
    </location>
</feature>
<reference evidence="2" key="2">
    <citation type="journal article" date="2023" name="IMA Fungus">
        <title>Comparative genomic study of the Penicillium genus elucidates a diverse pangenome and 15 lateral gene transfer events.</title>
        <authorList>
            <person name="Petersen C."/>
            <person name="Sorensen T."/>
            <person name="Nielsen M.R."/>
            <person name="Sondergaard T.E."/>
            <person name="Sorensen J.L."/>
            <person name="Fitzpatrick D.A."/>
            <person name="Frisvad J.C."/>
            <person name="Nielsen K.L."/>
        </authorList>
    </citation>
    <scope>NUCLEOTIDE SEQUENCE</scope>
    <source>
        <strain evidence="2">IBT 34128</strain>
    </source>
</reference>
<sequence>MRVSTLLPALLSTVGLTSAAANGQPPVWDVTNFRPQCIEGACPYSFNITGHHADNTPSFKTSCTGESQTKLAKCDNSTVHSSVIALGDSKWHVQVRFVWFKPIPDGRGNLTLSTQGKQAERNVSKADFPHFTLNPDSGVGVAR</sequence>
<dbReference type="RefSeq" id="XP_056507217.1">
    <property type="nucleotide sequence ID" value="XM_056660719.1"/>
</dbReference>
<feature type="signal peptide" evidence="1">
    <location>
        <begin position="1"/>
        <end position="19"/>
    </location>
</feature>
<proteinExistence type="predicted"/>
<reference evidence="2" key="1">
    <citation type="submission" date="2022-11" db="EMBL/GenBank/DDBJ databases">
        <authorList>
            <person name="Petersen C."/>
        </authorList>
    </citation>
    <scope>NUCLEOTIDE SEQUENCE</scope>
    <source>
        <strain evidence="2">IBT 34128</strain>
    </source>
</reference>
<evidence type="ECO:0000256" key="1">
    <source>
        <dbReference type="SAM" id="SignalP"/>
    </source>
</evidence>
<keyword evidence="3" id="KW-1185">Reference proteome</keyword>
<dbReference type="Proteomes" id="UP001141434">
    <property type="component" value="Unassembled WGS sequence"/>
</dbReference>
<name>A0A9W9JUG1_9EURO</name>